<evidence type="ECO:0000313" key="2">
    <source>
        <dbReference type="Proteomes" id="UP001501153"/>
    </source>
</evidence>
<protein>
    <recommendedName>
        <fullName evidence="3">DUF2188 domain-containing protein</fullName>
    </recommendedName>
</protein>
<dbReference type="EMBL" id="BAABGZ010000080">
    <property type="protein sequence ID" value="GAA4368827.1"/>
    <property type="molecule type" value="Genomic_DNA"/>
</dbReference>
<comment type="caution">
    <text evidence="1">The sequence shown here is derived from an EMBL/GenBank/DDBJ whole genome shotgun (WGS) entry which is preliminary data.</text>
</comment>
<dbReference type="RefSeq" id="WP_345238112.1">
    <property type="nucleotide sequence ID" value="NZ_BAABGZ010000080.1"/>
</dbReference>
<accession>A0ABP8ISC9</accession>
<gene>
    <name evidence="1" type="ORF">GCM10023185_41910</name>
</gene>
<name>A0ABP8ISC9_9BACT</name>
<organism evidence="1 2">
    <name type="scientific">Hymenobacter saemangeumensis</name>
    <dbReference type="NCBI Taxonomy" id="1084522"/>
    <lineage>
        <taxon>Bacteria</taxon>
        <taxon>Pseudomonadati</taxon>
        <taxon>Bacteroidota</taxon>
        <taxon>Cytophagia</taxon>
        <taxon>Cytophagales</taxon>
        <taxon>Hymenobacteraceae</taxon>
        <taxon>Hymenobacter</taxon>
    </lineage>
</organism>
<evidence type="ECO:0000313" key="1">
    <source>
        <dbReference type="EMBL" id="GAA4368827.1"/>
    </source>
</evidence>
<keyword evidence="2" id="KW-1185">Reference proteome</keyword>
<evidence type="ECO:0008006" key="3">
    <source>
        <dbReference type="Google" id="ProtNLM"/>
    </source>
</evidence>
<dbReference type="InterPro" id="IPR018691">
    <property type="entry name" value="DUF2188"/>
</dbReference>
<dbReference type="Pfam" id="PF09954">
    <property type="entry name" value="DUF2188"/>
    <property type="match status" value="1"/>
</dbReference>
<reference evidence="2" key="1">
    <citation type="journal article" date="2019" name="Int. J. Syst. Evol. Microbiol.">
        <title>The Global Catalogue of Microorganisms (GCM) 10K type strain sequencing project: providing services to taxonomists for standard genome sequencing and annotation.</title>
        <authorList>
            <consortium name="The Broad Institute Genomics Platform"/>
            <consortium name="The Broad Institute Genome Sequencing Center for Infectious Disease"/>
            <person name="Wu L."/>
            <person name="Ma J."/>
        </authorList>
    </citation>
    <scope>NUCLEOTIDE SEQUENCE [LARGE SCALE GENOMIC DNA]</scope>
    <source>
        <strain evidence="2">JCM 17923</strain>
    </source>
</reference>
<dbReference type="Proteomes" id="UP001501153">
    <property type="component" value="Unassembled WGS sequence"/>
</dbReference>
<proteinExistence type="predicted"/>
<sequence>MGKNVHITPRSNGWAVKSAGAERASVILPTQAQAIAAGRQQAARNGSELVIHGRDNLIRAKDSHGRDPRNIPG</sequence>